<evidence type="ECO:0000256" key="1">
    <source>
        <dbReference type="ARBA" id="ARBA00008791"/>
    </source>
</evidence>
<protein>
    <recommendedName>
        <fullName evidence="2">UspA domain-containing protein</fullName>
    </recommendedName>
</protein>
<dbReference type="RefSeq" id="WP_151674511.1">
    <property type="nucleotide sequence ID" value="NZ_BKCG01000005.1"/>
</dbReference>
<dbReference type="Pfam" id="PF00582">
    <property type="entry name" value="Usp"/>
    <property type="match status" value="1"/>
</dbReference>
<dbReference type="Gene3D" id="3.40.50.12370">
    <property type="match status" value="1"/>
</dbReference>
<dbReference type="CDD" id="cd00293">
    <property type="entry name" value="USP-like"/>
    <property type="match status" value="1"/>
</dbReference>
<organism evidence="3 4">
    <name type="scientific">Patiriisocius marinus</name>
    <dbReference type="NCBI Taxonomy" id="1397112"/>
    <lineage>
        <taxon>Bacteria</taxon>
        <taxon>Pseudomonadati</taxon>
        <taxon>Bacteroidota</taxon>
        <taxon>Flavobacteriia</taxon>
        <taxon>Flavobacteriales</taxon>
        <taxon>Flavobacteriaceae</taxon>
        <taxon>Patiriisocius</taxon>
    </lineage>
</organism>
<dbReference type="InterPro" id="IPR006016">
    <property type="entry name" value="UspA"/>
</dbReference>
<dbReference type="SUPFAM" id="SSF52402">
    <property type="entry name" value="Adenine nucleotide alpha hydrolases-like"/>
    <property type="match status" value="1"/>
</dbReference>
<evidence type="ECO:0000259" key="2">
    <source>
        <dbReference type="Pfam" id="PF00582"/>
    </source>
</evidence>
<name>A0A5J4J237_9FLAO</name>
<gene>
    <name evidence="3" type="ORF">ULMA_21660</name>
</gene>
<proteinExistence type="inferred from homology"/>
<dbReference type="EMBL" id="BKCG01000005">
    <property type="protein sequence ID" value="GER60058.1"/>
    <property type="molecule type" value="Genomic_DNA"/>
</dbReference>
<evidence type="ECO:0000313" key="4">
    <source>
        <dbReference type="Proteomes" id="UP000326509"/>
    </source>
</evidence>
<comment type="similarity">
    <text evidence="1">Belongs to the universal stress protein A family.</text>
</comment>
<dbReference type="OrthoDB" id="9788959at2"/>
<dbReference type="PRINTS" id="PR01438">
    <property type="entry name" value="UNVRSLSTRESS"/>
</dbReference>
<reference evidence="3 4" key="1">
    <citation type="submission" date="2019-08" db="EMBL/GenBank/DDBJ databases">
        <title>Draft genome sequence of Ulvibacter marinus type strain NBRC 109484.</title>
        <authorList>
            <person name="Kawano K."/>
            <person name="Ushijima N."/>
            <person name="Kihara M."/>
            <person name="Itoh H."/>
        </authorList>
    </citation>
    <scope>NUCLEOTIDE SEQUENCE [LARGE SCALE GENOMIC DNA]</scope>
    <source>
        <strain evidence="3 4">NBRC 109484</strain>
    </source>
</reference>
<dbReference type="InterPro" id="IPR006015">
    <property type="entry name" value="Universal_stress_UspA"/>
</dbReference>
<comment type="caution">
    <text evidence="3">The sequence shown here is derived from an EMBL/GenBank/DDBJ whole genome shotgun (WGS) entry which is preliminary data.</text>
</comment>
<sequence length="277" mass="31528">MRKILLPTDFSANSMNAIDYALHFFKNWECDFYILNVQKMSSYISDDLVSGSKSDSVFDSIATDNKRAINDLVLKLKKDYESESYAFHGLFDYDDIVSAVNEAVQFHAIDLIVMGTNGATGAEETLFGSNTLKVIRNSKCPTLTVPEHYTFTNIKSVLFSTQNCEDFSVEGIKAFNEMLDMHQPELNVLELDDDAIIMSKKEDNQCLKELFPNREYTYYCLNTIPGLVAVNTATQLLKVDLHAVFIEKETFLDRLLFGSNTSKLVYRTLIPLLFLHR</sequence>
<dbReference type="PANTHER" id="PTHR46268:SF6">
    <property type="entry name" value="UNIVERSAL STRESS PROTEIN UP12"/>
    <property type="match status" value="1"/>
</dbReference>
<accession>A0A5J4J237</accession>
<evidence type="ECO:0000313" key="3">
    <source>
        <dbReference type="EMBL" id="GER60058.1"/>
    </source>
</evidence>
<keyword evidence="4" id="KW-1185">Reference proteome</keyword>
<dbReference type="Proteomes" id="UP000326509">
    <property type="component" value="Unassembled WGS sequence"/>
</dbReference>
<dbReference type="AlphaFoldDB" id="A0A5J4J237"/>
<feature type="domain" description="UspA" evidence="2">
    <location>
        <begin position="1"/>
        <end position="146"/>
    </location>
</feature>
<dbReference type="PANTHER" id="PTHR46268">
    <property type="entry name" value="STRESS RESPONSE PROTEIN NHAX"/>
    <property type="match status" value="1"/>
</dbReference>